<dbReference type="InterPro" id="IPR000873">
    <property type="entry name" value="AMP-dep_synth/lig_dom"/>
</dbReference>
<dbReference type="Gene3D" id="3.30.300.30">
    <property type="match status" value="1"/>
</dbReference>
<proteinExistence type="predicted"/>
<dbReference type="AlphaFoldDB" id="A0A2W2FVX4"/>
<feature type="domain" description="AMP-binding enzyme C-terminal" evidence="2">
    <location>
        <begin position="420"/>
        <end position="493"/>
    </location>
</feature>
<dbReference type="Gene3D" id="3.40.50.12780">
    <property type="entry name" value="N-terminal domain of ligase-like"/>
    <property type="match status" value="1"/>
</dbReference>
<evidence type="ECO:0000259" key="1">
    <source>
        <dbReference type="Pfam" id="PF00501"/>
    </source>
</evidence>
<organism evidence="3 4">
    <name type="scientific">Spongiactinospora gelatinilytica</name>
    <dbReference type="NCBI Taxonomy" id="2666298"/>
    <lineage>
        <taxon>Bacteria</taxon>
        <taxon>Bacillati</taxon>
        <taxon>Actinomycetota</taxon>
        <taxon>Actinomycetes</taxon>
        <taxon>Streptosporangiales</taxon>
        <taxon>Streptosporangiaceae</taxon>
        <taxon>Spongiactinospora</taxon>
    </lineage>
</organism>
<dbReference type="InterPro" id="IPR042099">
    <property type="entry name" value="ANL_N_sf"/>
</dbReference>
<keyword evidence="4" id="KW-1185">Reference proteome</keyword>
<dbReference type="Pfam" id="PF00501">
    <property type="entry name" value="AMP-binding"/>
    <property type="match status" value="1"/>
</dbReference>
<sequence>MYYRHLIERTVRMHGDRVAVVYGETARTFAVVHERAKRLANALAARGCRPGDRVAVLLHNCPEYLEIDIGLALAGYVRVSLNTRAPARQQVDVVTDSGAKALIYAERFAAAAGEILRTADVPAVLRLEGDTTAREISDYDAALAAAPDTPPPGDAEPGTPYCLFYTSGTTGRPKGVMLTPSAYVAVAHNLLLEFGPVCAGDKIVLTQPLSHGGGFFLLPWFMSGATCVVMEKFDPAGCIELTERHGAQTLKVVPTMLLQMLSAGVTASDLPALRKIIYGASPMPATQLEELIGTFGAVFAQLYGQAEAPMSITVLDERDHAAGGRLLSSAGRPWRGVEVRVVDADGRDVAPGEPGEVIVRGPHLMAGYWKQPEMTAEVLRDGYVHTRDMAELDDRGYLYLLGRTDEMIISGGFNIAPRVVEDVLNRHPAILESAVIGLPHDTLGQQVAAFVSPRPGRDVSVEEIIAYTRAELGYQRPRRVEVRASLPRNAYGKVSTPDLLAGLREVDTR</sequence>
<dbReference type="GO" id="GO:0016877">
    <property type="term" value="F:ligase activity, forming carbon-sulfur bonds"/>
    <property type="evidence" value="ECO:0007669"/>
    <property type="project" value="UniProtKB-ARBA"/>
</dbReference>
<dbReference type="Pfam" id="PF13193">
    <property type="entry name" value="AMP-binding_C"/>
    <property type="match status" value="1"/>
</dbReference>
<dbReference type="InterPro" id="IPR050237">
    <property type="entry name" value="ATP-dep_AMP-bd_enzyme"/>
</dbReference>
<name>A0A2W2FVX4_9ACTN</name>
<reference evidence="3 4" key="1">
    <citation type="submission" date="2018-01" db="EMBL/GenBank/DDBJ databases">
        <title>Draft genome sequence of Sphaerisporangium sp. 7K107.</title>
        <authorList>
            <person name="Sahin N."/>
            <person name="Saygin H."/>
            <person name="Ay H."/>
        </authorList>
    </citation>
    <scope>NUCLEOTIDE SEQUENCE [LARGE SCALE GENOMIC DNA]</scope>
    <source>
        <strain evidence="3 4">7K107</strain>
    </source>
</reference>
<dbReference type="EMBL" id="POUA01000378">
    <property type="protein sequence ID" value="PZG29320.1"/>
    <property type="molecule type" value="Genomic_DNA"/>
</dbReference>
<accession>A0A2W2FVX4</accession>
<dbReference type="InterPro" id="IPR045851">
    <property type="entry name" value="AMP-bd_C_sf"/>
</dbReference>
<dbReference type="InterPro" id="IPR020845">
    <property type="entry name" value="AMP-binding_CS"/>
</dbReference>
<evidence type="ECO:0000259" key="2">
    <source>
        <dbReference type="Pfam" id="PF13193"/>
    </source>
</evidence>
<dbReference type="PROSITE" id="PS00455">
    <property type="entry name" value="AMP_BINDING"/>
    <property type="match status" value="1"/>
</dbReference>
<evidence type="ECO:0000313" key="4">
    <source>
        <dbReference type="Proteomes" id="UP000248544"/>
    </source>
</evidence>
<dbReference type="SUPFAM" id="SSF56801">
    <property type="entry name" value="Acetyl-CoA synthetase-like"/>
    <property type="match status" value="1"/>
</dbReference>
<dbReference type="Proteomes" id="UP000248544">
    <property type="component" value="Unassembled WGS sequence"/>
</dbReference>
<dbReference type="PANTHER" id="PTHR43767">
    <property type="entry name" value="LONG-CHAIN-FATTY-ACID--COA LIGASE"/>
    <property type="match status" value="1"/>
</dbReference>
<feature type="domain" description="AMP-dependent synthetase/ligase" evidence="1">
    <location>
        <begin position="8"/>
        <end position="369"/>
    </location>
</feature>
<dbReference type="PANTHER" id="PTHR43767:SF7">
    <property type="entry name" value="MEDIUM_LONG-CHAIN-FATTY-ACID--COA LIGASE FADD8"/>
    <property type="match status" value="1"/>
</dbReference>
<gene>
    <name evidence="3" type="ORF">C1I98_32095</name>
</gene>
<comment type="caution">
    <text evidence="3">The sequence shown here is derived from an EMBL/GenBank/DDBJ whole genome shotgun (WGS) entry which is preliminary data.</text>
</comment>
<protein>
    <submittedName>
        <fullName evidence="3">Uncharacterized protein</fullName>
    </submittedName>
</protein>
<evidence type="ECO:0000313" key="3">
    <source>
        <dbReference type="EMBL" id="PZG29320.1"/>
    </source>
</evidence>
<dbReference type="InterPro" id="IPR025110">
    <property type="entry name" value="AMP-bd_C"/>
</dbReference>